<feature type="transmembrane region" description="Helical" evidence="1">
    <location>
        <begin position="112"/>
        <end position="132"/>
    </location>
</feature>
<name>A0A0G0W7G1_9BACT</name>
<dbReference type="InterPro" id="IPR007165">
    <property type="entry name" value="Phage_holin_4_2"/>
</dbReference>
<feature type="transmembrane region" description="Helical" evidence="1">
    <location>
        <begin position="33"/>
        <end position="57"/>
    </location>
</feature>
<gene>
    <name evidence="2" type="ORF">UU12_C0007G0013</name>
</gene>
<proteinExistence type="predicted"/>
<keyword evidence="1" id="KW-1133">Transmembrane helix</keyword>
<keyword evidence="1" id="KW-0812">Transmembrane</keyword>
<keyword evidence="1" id="KW-0472">Membrane</keyword>
<feature type="transmembrane region" description="Helical" evidence="1">
    <location>
        <begin position="7"/>
        <end position="27"/>
    </location>
</feature>
<dbReference type="AlphaFoldDB" id="A0A0G0W7G1"/>
<evidence type="ECO:0000256" key="1">
    <source>
        <dbReference type="SAM" id="Phobius"/>
    </source>
</evidence>
<protein>
    <submittedName>
        <fullName evidence="2">Putative membrane protein</fullName>
    </submittedName>
</protein>
<reference evidence="2 3" key="1">
    <citation type="journal article" date="2015" name="Nature">
        <title>rRNA introns, odd ribosomes, and small enigmatic genomes across a large radiation of phyla.</title>
        <authorList>
            <person name="Brown C.T."/>
            <person name="Hug L.A."/>
            <person name="Thomas B.C."/>
            <person name="Sharon I."/>
            <person name="Castelle C.J."/>
            <person name="Singh A."/>
            <person name="Wilkins M.J."/>
            <person name="Williams K.H."/>
            <person name="Banfield J.F."/>
        </authorList>
    </citation>
    <scope>NUCLEOTIDE SEQUENCE [LARGE SCALE GENOMIC DNA]</scope>
</reference>
<dbReference type="Pfam" id="PF04020">
    <property type="entry name" value="Phage_holin_4_2"/>
    <property type="match status" value="1"/>
</dbReference>
<sequence>MRAIFKHFIIDTVSLYLISQSITGLVFENGLYTLLLTGLVLMLTTMVIRPIINLLLLPINLVTFGLFKWVAYAISFYLVTLLVPGFKLLDFLFKGYSSNLFSIPVISLDGTLAFLAFAFLISFISSLMYWIFK</sequence>
<comment type="caution">
    <text evidence="2">The sequence shown here is derived from an EMBL/GenBank/DDBJ whole genome shotgun (WGS) entry which is preliminary data.</text>
</comment>
<evidence type="ECO:0000313" key="2">
    <source>
        <dbReference type="EMBL" id="KKR71142.1"/>
    </source>
</evidence>
<dbReference type="STRING" id="1618563.UU12_C0007G0013"/>
<dbReference type="Proteomes" id="UP000034562">
    <property type="component" value="Unassembled WGS sequence"/>
</dbReference>
<organism evidence="2 3">
    <name type="scientific">Candidatus Woesebacteria bacterium GW2011_GWA2_40_7b</name>
    <dbReference type="NCBI Taxonomy" id="1618563"/>
    <lineage>
        <taxon>Bacteria</taxon>
        <taxon>Candidatus Woeseibacteriota</taxon>
    </lineage>
</organism>
<feature type="transmembrane region" description="Helical" evidence="1">
    <location>
        <begin position="69"/>
        <end position="92"/>
    </location>
</feature>
<evidence type="ECO:0000313" key="3">
    <source>
        <dbReference type="Proteomes" id="UP000034562"/>
    </source>
</evidence>
<dbReference type="EMBL" id="LBZK01000007">
    <property type="protein sequence ID" value="KKR71142.1"/>
    <property type="molecule type" value="Genomic_DNA"/>
</dbReference>
<accession>A0A0G0W7G1</accession>